<organism evidence="1 2">
    <name type="scientific">Taklimakanibacter albus</name>
    <dbReference type="NCBI Taxonomy" id="2800327"/>
    <lineage>
        <taxon>Bacteria</taxon>
        <taxon>Pseudomonadati</taxon>
        <taxon>Pseudomonadota</taxon>
        <taxon>Alphaproteobacteria</taxon>
        <taxon>Hyphomicrobiales</taxon>
        <taxon>Aestuariivirgaceae</taxon>
        <taxon>Taklimakanibacter</taxon>
    </lineage>
</organism>
<proteinExistence type="predicted"/>
<name>A0ACC5R1A0_9HYPH</name>
<evidence type="ECO:0000313" key="1">
    <source>
        <dbReference type="EMBL" id="MBK1866372.1"/>
    </source>
</evidence>
<reference evidence="1" key="1">
    <citation type="submission" date="2021-01" db="EMBL/GenBank/DDBJ databases">
        <authorList>
            <person name="Sun Q."/>
        </authorList>
    </citation>
    <scope>NUCLEOTIDE SEQUENCE</scope>
    <source>
        <strain evidence="1">YIM B02566</strain>
    </source>
</reference>
<gene>
    <name evidence="1" type="ORF">JHL16_08415</name>
</gene>
<dbReference type="Proteomes" id="UP000616151">
    <property type="component" value="Unassembled WGS sequence"/>
</dbReference>
<sequence>MIRSTALPASAVEKGSSAEMLYHLGMMYCLGREVERNYVTAHKWFNIAALKGSPEARRCRCEISREMSIAQIAEAQRQARDWISLH</sequence>
<protein>
    <submittedName>
        <fullName evidence="1">Sel1 repeat family protein</fullName>
    </submittedName>
</protein>
<keyword evidence="2" id="KW-1185">Reference proteome</keyword>
<accession>A0ACC5R1A0</accession>
<comment type="caution">
    <text evidence="1">The sequence shown here is derived from an EMBL/GenBank/DDBJ whole genome shotgun (WGS) entry which is preliminary data.</text>
</comment>
<dbReference type="EMBL" id="JAENHL010000006">
    <property type="protein sequence ID" value="MBK1866372.1"/>
    <property type="molecule type" value="Genomic_DNA"/>
</dbReference>
<evidence type="ECO:0000313" key="2">
    <source>
        <dbReference type="Proteomes" id="UP000616151"/>
    </source>
</evidence>